<name>A0A9N9A7U2_9GLOM</name>
<evidence type="ECO:0000313" key="1">
    <source>
        <dbReference type="EMBL" id="CAG8520617.1"/>
    </source>
</evidence>
<dbReference type="OrthoDB" id="2416822at2759"/>
<keyword evidence="2" id="KW-1185">Reference proteome</keyword>
<comment type="caution">
    <text evidence="1">The sequence shown here is derived from an EMBL/GenBank/DDBJ whole genome shotgun (WGS) entry which is preliminary data.</text>
</comment>
<dbReference type="EMBL" id="CAJVPV010002201">
    <property type="protein sequence ID" value="CAG8520617.1"/>
    <property type="molecule type" value="Genomic_DNA"/>
</dbReference>
<evidence type="ECO:0000313" key="2">
    <source>
        <dbReference type="Proteomes" id="UP000789342"/>
    </source>
</evidence>
<dbReference type="AlphaFoldDB" id="A0A9N9A7U2"/>
<accession>A0A9N9A7U2</accession>
<proteinExistence type="predicted"/>
<dbReference type="Proteomes" id="UP000789342">
    <property type="component" value="Unassembled WGS sequence"/>
</dbReference>
<gene>
    <name evidence="1" type="ORF">AMORRO_LOCUS4183</name>
</gene>
<reference evidence="1" key="1">
    <citation type="submission" date="2021-06" db="EMBL/GenBank/DDBJ databases">
        <authorList>
            <person name="Kallberg Y."/>
            <person name="Tangrot J."/>
            <person name="Rosling A."/>
        </authorList>
    </citation>
    <scope>NUCLEOTIDE SEQUENCE</scope>
    <source>
        <strain evidence="1">CL551</strain>
    </source>
</reference>
<sequence>MVPSPLPPIVRETCKEFAFDYSELQMEVLSEKLVHYKSWKGDEILVEVTKGILSVLTVLKIFPLGNLQKQSIASADRRGEGHSGRRPDIKFCGEKLMMEFFGPIKDVIRRRIIEIKLLGVKLHLNVLIRDSGDRRAFTSDNRAGHLCPPKALNINNRAGHLCPNNRAGHLCLNTSFMARRTA</sequence>
<protein>
    <submittedName>
        <fullName evidence="1">10148_t:CDS:1</fullName>
    </submittedName>
</protein>
<feature type="non-terminal residue" evidence="1">
    <location>
        <position position="1"/>
    </location>
</feature>
<organism evidence="1 2">
    <name type="scientific">Acaulospora morrowiae</name>
    <dbReference type="NCBI Taxonomy" id="94023"/>
    <lineage>
        <taxon>Eukaryota</taxon>
        <taxon>Fungi</taxon>
        <taxon>Fungi incertae sedis</taxon>
        <taxon>Mucoromycota</taxon>
        <taxon>Glomeromycotina</taxon>
        <taxon>Glomeromycetes</taxon>
        <taxon>Diversisporales</taxon>
        <taxon>Acaulosporaceae</taxon>
        <taxon>Acaulospora</taxon>
    </lineage>
</organism>